<comment type="caution">
    <text evidence="1">The sequence shown here is derived from an EMBL/GenBank/DDBJ whole genome shotgun (WGS) entry which is preliminary data.</text>
</comment>
<gene>
    <name evidence="1" type="ORF">CYCCA115_LOCUS131</name>
</gene>
<dbReference type="GO" id="GO:0005739">
    <property type="term" value="C:mitochondrion"/>
    <property type="evidence" value="ECO:0007669"/>
    <property type="project" value="TreeGrafter"/>
</dbReference>
<evidence type="ECO:0000313" key="2">
    <source>
        <dbReference type="Proteomes" id="UP001295423"/>
    </source>
</evidence>
<name>A0AAD2FBJ9_9STRA</name>
<evidence type="ECO:0000313" key="1">
    <source>
        <dbReference type="EMBL" id="CAJ1893794.1"/>
    </source>
</evidence>
<dbReference type="AlphaFoldDB" id="A0AAD2FBJ9"/>
<reference evidence="1" key="1">
    <citation type="submission" date="2023-08" db="EMBL/GenBank/DDBJ databases">
        <authorList>
            <person name="Audoor S."/>
            <person name="Bilcke G."/>
        </authorList>
    </citation>
    <scope>NUCLEOTIDE SEQUENCE</scope>
</reference>
<dbReference type="PANTHER" id="PTHR37845:SF1">
    <property type="entry name" value="SEQUENCE ORPHAN"/>
    <property type="match status" value="1"/>
</dbReference>
<dbReference type="Proteomes" id="UP001295423">
    <property type="component" value="Unassembled WGS sequence"/>
</dbReference>
<accession>A0AAD2FBJ9</accession>
<proteinExistence type="predicted"/>
<dbReference type="PANTHER" id="PTHR37845">
    <property type="entry name" value="SEQUENCE ORPHAN"/>
    <property type="match status" value="1"/>
</dbReference>
<protein>
    <recommendedName>
        <fullName evidence="3">Mitochondrial fission process protein 1</fullName>
    </recommendedName>
</protein>
<evidence type="ECO:0008006" key="3">
    <source>
        <dbReference type="Google" id="ProtNLM"/>
    </source>
</evidence>
<dbReference type="EMBL" id="CAKOGP040000001">
    <property type="protein sequence ID" value="CAJ1893794.1"/>
    <property type="molecule type" value="Genomic_DNA"/>
</dbReference>
<sequence>MTSTIQSQSNNSIKVGASPKLSTLAKERPDFATNSLKEKLFGDVVIGASVTLAIAPILTIIDKAVVQSASGTHTLARSTLESMQGMLTNPIKTVKSPAFLLVWGVYAGTYSTANCLKTLVEHQSYKEEARNSGKSSTAELGKVGIFLGTTCANSGLAMLKDRTYAQLYGSNPTKSIIPRWTYAMWIARDLSVIGSSFILPDIVYPKLVDAYGFDEKTAKSFCQIALPVGAQFVASPLHYIGLDLYNRNLGSSVSWRESMIDRSKSLYRGILPVTIARIARIAPGYGFAGVFNTQLRDDWREYLLEREVKMMMDDSTNSTASRLVALVHNDPKRL</sequence>
<keyword evidence="2" id="KW-1185">Reference proteome</keyword>
<dbReference type="InterPro" id="IPR038781">
    <property type="entry name" value="C365.16-ike"/>
</dbReference>
<organism evidence="1 2">
    <name type="scientific">Cylindrotheca closterium</name>
    <dbReference type="NCBI Taxonomy" id="2856"/>
    <lineage>
        <taxon>Eukaryota</taxon>
        <taxon>Sar</taxon>
        <taxon>Stramenopiles</taxon>
        <taxon>Ochrophyta</taxon>
        <taxon>Bacillariophyta</taxon>
        <taxon>Bacillariophyceae</taxon>
        <taxon>Bacillariophycidae</taxon>
        <taxon>Bacillariales</taxon>
        <taxon>Bacillariaceae</taxon>
        <taxon>Cylindrotheca</taxon>
    </lineage>
</organism>